<dbReference type="RefSeq" id="XP_022397289.1">
    <property type="nucleotide sequence ID" value="XM_022547533.1"/>
</dbReference>
<dbReference type="EMBL" id="KV878910">
    <property type="protein sequence ID" value="OJJ80591.1"/>
    <property type="molecule type" value="Genomic_DNA"/>
</dbReference>
<evidence type="ECO:0000313" key="1">
    <source>
        <dbReference type="EMBL" id="OJJ80591.1"/>
    </source>
</evidence>
<dbReference type="GeneID" id="34463794"/>
<dbReference type="Gene3D" id="3.40.50.1820">
    <property type="entry name" value="alpha/beta hydrolase"/>
    <property type="match status" value="1"/>
</dbReference>
<dbReference type="STRING" id="1160497.A0A1L9V9J0"/>
<sequence>MLDDYQVQAWDEGSAVAPLQTHLVYAHDGVCNKPDMPRPEMGPDAPREVVWLVNNQTDFSGEGWVSLVGREKMRIAVLSDVNHFSIIAPGPHIVEYCWVYSTGYVLGCLKILSS</sequence>
<dbReference type="Proteomes" id="UP000184300">
    <property type="component" value="Unassembled WGS sequence"/>
</dbReference>
<proteinExistence type="predicted"/>
<organism evidence="1 2">
    <name type="scientific">Aspergillus glaucus CBS 516.65</name>
    <dbReference type="NCBI Taxonomy" id="1160497"/>
    <lineage>
        <taxon>Eukaryota</taxon>
        <taxon>Fungi</taxon>
        <taxon>Dikarya</taxon>
        <taxon>Ascomycota</taxon>
        <taxon>Pezizomycotina</taxon>
        <taxon>Eurotiomycetes</taxon>
        <taxon>Eurotiomycetidae</taxon>
        <taxon>Eurotiales</taxon>
        <taxon>Aspergillaceae</taxon>
        <taxon>Aspergillus</taxon>
        <taxon>Aspergillus subgen. Aspergillus</taxon>
    </lineage>
</organism>
<gene>
    <name evidence="1" type="ORF">ASPGLDRAFT_51442</name>
</gene>
<accession>A0A1L9V9J0</accession>
<dbReference type="AlphaFoldDB" id="A0A1L9V9J0"/>
<name>A0A1L9V9J0_ASPGL</name>
<reference evidence="2" key="1">
    <citation type="journal article" date="2017" name="Genome Biol.">
        <title>Comparative genomics reveals high biological diversity and specific adaptations in the industrially and medically important fungal genus Aspergillus.</title>
        <authorList>
            <person name="de Vries R.P."/>
            <person name="Riley R."/>
            <person name="Wiebenga A."/>
            <person name="Aguilar-Osorio G."/>
            <person name="Amillis S."/>
            <person name="Uchima C.A."/>
            <person name="Anderluh G."/>
            <person name="Asadollahi M."/>
            <person name="Askin M."/>
            <person name="Barry K."/>
            <person name="Battaglia E."/>
            <person name="Bayram O."/>
            <person name="Benocci T."/>
            <person name="Braus-Stromeyer S.A."/>
            <person name="Caldana C."/>
            <person name="Canovas D."/>
            <person name="Cerqueira G.C."/>
            <person name="Chen F."/>
            <person name="Chen W."/>
            <person name="Choi C."/>
            <person name="Clum A."/>
            <person name="Dos Santos R.A."/>
            <person name="Damasio A.R."/>
            <person name="Diallinas G."/>
            <person name="Emri T."/>
            <person name="Fekete E."/>
            <person name="Flipphi M."/>
            <person name="Freyberg S."/>
            <person name="Gallo A."/>
            <person name="Gournas C."/>
            <person name="Habgood R."/>
            <person name="Hainaut M."/>
            <person name="Harispe M.L."/>
            <person name="Henrissat B."/>
            <person name="Hilden K.S."/>
            <person name="Hope R."/>
            <person name="Hossain A."/>
            <person name="Karabika E."/>
            <person name="Karaffa L."/>
            <person name="Karanyi Z."/>
            <person name="Krasevec N."/>
            <person name="Kuo A."/>
            <person name="Kusch H."/>
            <person name="LaButti K."/>
            <person name="Lagendijk E.L."/>
            <person name="Lapidus A."/>
            <person name="Levasseur A."/>
            <person name="Lindquist E."/>
            <person name="Lipzen A."/>
            <person name="Logrieco A.F."/>
            <person name="MacCabe A."/>
            <person name="Maekelae M.R."/>
            <person name="Malavazi I."/>
            <person name="Melin P."/>
            <person name="Meyer V."/>
            <person name="Mielnichuk N."/>
            <person name="Miskei M."/>
            <person name="Molnar A.P."/>
            <person name="Mule G."/>
            <person name="Ngan C.Y."/>
            <person name="Orejas M."/>
            <person name="Orosz E."/>
            <person name="Ouedraogo J.P."/>
            <person name="Overkamp K.M."/>
            <person name="Park H.-S."/>
            <person name="Perrone G."/>
            <person name="Piumi F."/>
            <person name="Punt P.J."/>
            <person name="Ram A.F."/>
            <person name="Ramon A."/>
            <person name="Rauscher S."/>
            <person name="Record E."/>
            <person name="Riano-Pachon D.M."/>
            <person name="Robert V."/>
            <person name="Roehrig J."/>
            <person name="Ruller R."/>
            <person name="Salamov A."/>
            <person name="Salih N.S."/>
            <person name="Samson R.A."/>
            <person name="Sandor E."/>
            <person name="Sanguinetti M."/>
            <person name="Schuetze T."/>
            <person name="Sepcic K."/>
            <person name="Shelest E."/>
            <person name="Sherlock G."/>
            <person name="Sophianopoulou V."/>
            <person name="Squina F.M."/>
            <person name="Sun H."/>
            <person name="Susca A."/>
            <person name="Todd R.B."/>
            <person name="Tsang A."/>
            <person name="Unkles S.E."/>
            <person name="van de Wiele N."/>
            <person name="van Rossen-Uffink D."/>
            <person name="Oliveira J.V."/>
            <person name="Vesth T.C."/>
            <person name="Visser J."/>
            <person name="Yu J.-H."/>
            <person name="Zhou M."/>
            <person name="Andersen M.R."/>
            <person name="Archer D.B."/>
            <person name="Baker S.E."/>
            <person name="Benoit I."/>
            <person name="Brakhage A.A."/>
            <person name="Braus G.H."/>
            <person name="Fischer R."/>
            <person name="Frisvad J.C."/>
            <person name="Goldman G.H."/>
            <person name="Houbraken J."/>
            <person name="Oakley B."/>
            <person name="Pocsi I."/>
            <person name="Scazzocchio C."/>
            <person name="Seiboth B."/>
            <person name="vanKuyk P.A."/>
            <person name="Wortman J."/>
            <person name="Dyer P.S."/>
            <person name="Grigoriev I.V."/>
        </authorList>
    </citation>
    <scope>NUCLEOTIDE SEQUENCE [LARGE SCALE GENOMIC DNA]</scope>
    <source>
        <strain evidence="2">CBS 516.65</strain>
    </source>
</reference>
<dbReference type="VEuPathDB" id="FungiDB:ASPGLDRAFT_51442"/>
<dbReference type="InterPro" id="IPR029058">
    <property type="entry name" value="AB_hydrolase_fold"/>
</dbReference>
<dbReference type="OrthoDB" id="4509103at2759"/>
<protein>
    <submittedName>
        <fullName evidence="1">Uncharacterized protein</fullName>
    </submittedName>
</protein>
<evidence type="ECO:0000313" key="2">
    <source>
        <dbReference type="Proteomes" id="UP000184300"/>
    </source>
</evidence>
<keyword evidence="2" id="KW-1185">Reference proteome</keyword>